<feature type="domain" description="HTH lysR-type" evidence="6">
    <location>
        <begin position="1"/>
        <end position="58"/>
    </location>
</feature>
<evidence type="ECO:0000256" key="1">
    <source>
        <dbReference type="ARBA" id="ARBA00009437"/>
    </source>
</evidence>
<keyword evidence="5" id="KW-0804">Transcription</keyword>
<evidence type="ECO:0000313" key="7">
    <source>
        <dbReference type="EMBL" id="PHV66001.1"/>
    </source>
</evidence>
<gene>
    <name evidence="7" type="ORF">CSW57_20305</name>
</gene>
<organism evidence="7 8">
    <name type="scientific">Williamsia marianensis</name>
    <dbReference type="NCBI Taxonomy" id="85044"/>
    <lineage>
        <taxon>Bacteria</taxon>
        <taxon>Bacillati</taxon>
        <taxon>Actinomycetota</taxon>
        <taxon>Actinomycetes</taxon>
        <taxon>Mycobacteriales</taxon>
        <taxon>Nocardiaceae</taxon>
        <taxon>Williamsia</taxon>
    </lineage>
</organism>
<dbReference type="Pfam" id="PF03466">
    <property type="entry name" value="LysR_substrate"/>
    <property type="match status" value="1"/>
</dbReference>
<evidence type="ECO:0000256" key="4">
    <source>
        <dbReference type="ARBA" id="ARBA00023159"/>
    </source>
</evidence>
<keyword evidence="4" id="KW-0010">Activator</keyword>
<dbReference type="InterPro" id="IPR005119">
    <property type="entry name" value="LysR_subst-bd"/>
</dbReference>
<dbReference type="InterPro" id="IPR036388">
    <property type="entry name" value="WH-like_DNA-bd_sf"/>
</dbReference>
<dbReference type="EMBL" id="PEBD01000010">
    <property type="protein sequence ID" value="PHV66001.1"/>
    <property type="molecule type" value="Genomic_DNA"/>
</dbReference>
<dbReference type="Gene3D" id="3.40.190.290">
    <property type="match status" value="1"/>
</dbReference>
<accession>A0A2G3PJL5</accession>
<dbReference type="GO" id="GO:0003677">
    <property type="term" value="F:DNA binding"/>
    <property type="evidence" value="ECO:0007669"/>
    <property type="project" value="UniProtKB-KW"/>
</dbReference>
<dbReference type="SUPFAM" id="SSF53850">
    <property type="entry name" value="Periplasmic binding protein-like II"/>
    <property type="match status" value="1"/>
</dbReference>
<keyword evidence="3" id="KW-0238">DNA-binding</keyword>
<evidence type="ECO:0000256" key="2">
    <source>
        <dbReference type="ARBA" id="ARBA00023015"/>
    </source>
</evidence>
<evidence type="ECO:0000256" key="5">
    <source>
        <dbReference type="ARBA" id="ARBA00023163"/>
    </source>
</evidence>
<dbReference type="AlphaFoldDB" id="A0A2G3PJL5"/>
<protein>
    <submittedName>
        <fullName evidence="7">LysR family transcriptional regulator</fullName>
    </submittedName>
</protein>
<sequence length="294" mass="32524">MELRQLTYFVAVAEELSFSRAAQRCFISQSAISHQVARLEHELGSKLIERSTRAVRLTELGAQVLPLARQMLGIETMITAAARAPGGRVRMAANMSFAQQSLAAIAQLRTEHLDVEIEFIIKSFDQRIEAVLGGDVDLALIRGDIERPGLAVQRMWVDDLVVAMSDRHPLAGTGDVPLAELGAYPLLLPPARDQVLLHNVIRDAFDRHGLDRPRQAPPLPVDHTATMELLNHPDEWTVLYERMPLAGIAFTRDRERALRVPVSAVVRSPGAHSEIVDDLIATLQAVHRRTGDEA</sequence>
<dbReference type="RefSeq" id="WP_099384284.1">
    <property type="nucleotide sequence ID" value="NZ_PEBD01000010.1"/>
</dbReference>
<dbReference type="Proteomes" id="UP000225108">
    <property type="component" value="Unassembled WGS sequence"/>
</dbReference>
<dbReference type="FunFam" id="1.10.10.10:FF:000001">
    <property type="entry name" value="LysR family transcriptional regulator"/>
    <property type="match status" value="1"/>
</dbReference>
<dbReference type="InterPro" id="IPR036390">
    <property type="entry name" value="WH_DNA-bd_sf"/>
</dbReference>
<dbReference type="GO" id="GO:0032993">
    <property type="term" value="C:protein-DNA complex"/>
    <property type="evidence" value="ECO:0007669"/>
    <property type="project" value="TreeGrafter"/>
</dbReference>
<dbReference type="GO" id="GO:0003700">
    <property type="term" value="F:DNA-binding transcription factor activity"/>
    <property type="evidence" value="ECO:0007669"/>
    <property type="project" value="InterPro"/>
</dbReference>
<dbReference type="Pfam" id="PF00126">
    <property type="entry name" value="HTH_1"/>
    <property type="match status" value="1"/>
</dbReference>
<dbReference type="SUPFAM" id="SSF46785">
    <property type="entry name" value="Winged helix' DNA-binding domain"/>
    <property type="match status" value="1"/>
</dbReference>
<dbReference type="Gene3D" id="1.10.10.10">
    <property type="entry name" value="Winged helix-like DNA-binding domain superfamily/Winged helix DNA-binding domain"/>
    <property type="match status" value="1"/>
</dbReference>
<keyword evidence="2" id="KW-0805">Transcription regulation</keyword>
<evidence type="ECO:0000256" key="3">
    <source>
        <dbReference type="ARBA" id="ARBA00023125"/>
    </source>
</evidence>
<dbReference type="PRINTS" id="PR00039">
    <property type="entry name" value="HTHLYSR"/>
</dbReference>
<comment type="caution">
    <text evidence="7">The sequence shown here is derived from an EMBL/GenBank/DDBJ whole genome shotgun (WGS) entry which is preliminary data.</text>
</comment>
<dbReference type="InterPro" id="IPR000847">
    <property type="entry name" value="LysR_HTH_N"/>
</dbReference>
<proteinExistence type="inferred from homology"/>
<name>A0A2G3PJL5_WILMA</name>
<dbReference type="PANTHER" id="PTHR30346:SF0">
    <property type="entry name" value="HCA OPERON TRANSCRIPTIONAL ACTIVATOR HCAR"/>
    <property type="match status" value="1"/>
</dbReference>
<dbReference type="PANTHER" id="PTHR30346">
    <property type="entry name" value="TRANSCRIPTIONAL DUAL REGULATOR HCAR-RELATED"/>
    <property type="match status" value="1"/>
</dbReference>
<evidence type="ECO:0000259" key="6">
    <source>
        <dbReference type="PROSITE" id="PS50931"/>
    </source>
</evidence>
<comment type="similarity">
    <text evidence="1">Belongs to the LysR transcriptional regulatory family.</text>
</comment>
<reference evidence="7 8" key="1">
    <citation type="submission" date="2017-10" db="EMBL/GenBank/DDBJ databases">
        <title>The draft genome sequence of Williamsia sp. BULT 1.1 isolated from the semi-arid grassland soils from South Africa.</title>
        <authorList>
            <person name="Kabwe M.H."/>
            <person name="Govender N."/>
            <person name="Mutseka Lunga P."/>
            <person name="Vikram S."/>
            <person name="Makhalanyane T.P."/>
        </authorList>
    </citation>
    <scope>NUCLEOTIDE SEQUENCE [LARGE SCALE GENOMIC DNA]</scope>
    <source>
        <strain evidence="7 8">BULT 1.1</strain>
    </source>
</reference>
<dbReference type="PROSITE" id="PS50931">
    <property type="entry name" value="HTH_LYSR"/>
    <property type="match status" value="1"/>
</dbReference>
<evidence type="ECO:0000313" key="8">
    <source>
        <dbReference type="Proteomes" id="UP000225108"/>
    </source>
</evidence>